<name>A0A813XEM8_9BILA</name>
<evidence type="ECO:0000256" key="1">
    <source>
        <dbReference type="SAM" id="MobiDB-lite"/>
    </source>
</evidence>
<gene>
    <name evidence="2" type="ORF">VCS650_LOCUS7609</name>
</gene>
<comment type="caution">
    <text evidence="2">The sequence shown here is derived from an EMBL/GenBank/DDBJ whole genome shotgun (WGS) entry which is preliminary data.</text>
</comment>
<feature type="compositionally biased region" description="Polar residues" evidence="1">
    <location>
        <begin position="46"/>
        <end position="59"/>
    </location>
</feature>
<dbReference type="AlphaFoldDB" id="A0A813XEM8"/>
<evidence type="ECO:0000313" key="3">
    <source>
        <dbReference type="Proteomes" id="UP000663891"/>
    </source>
</evidence>
<reference evidence="2" key="1">
    <citation type="submission" date="2021-02" db="EMBL/GenBank/DDBJ databases">
        <authorList>
            <person name="Nowell W R."/>
        </authorList>
    </citation>
    <scope>NUCLEOTIDE SEQUENCE</scope>
</reference>
<dbReference type="EMBL" id="CAJNON010000049">
    <property type="protein sequence ID" value="CAF0868879.1"/>
    <property type="molecule type" value="Genomic_DNA"/>
</dbReference>
<proteinExistence type="predicted"/>
<sequence length="88" mass="9953">MKNSSDNIVSDKYNLKNNTISTYTSWDEDLLDDSYRGGCGNEKEQASLQGGENCQSQNNERTTTATIALSALNRYVHHQMHLKQIEIN</sequence>
<feature type="region of interest" description="Disordered" evidence="1">
    <location>
        <begin position="37"/>
        <end position="59"/>
    </location>
</feature>
<accession>A0A813XEM8</accession>
<dbReference type="Proteomes" id="UP000663891">
    <property type="component" value="Unassembled WGS sequence"/>
</dbReference>
<evidence type="ECO:0000313" key="2">
    <source>
        <dbReference type="EMBL" id="CAF0868879.1"/>
    </source>
</evidence>
<protein>
    <submittedName>
        <fullName evidence="2">Uncharacterized protein</fullName>
    </submittedName>
</protein>
<organism evidence="2 3">
    <name type="scientific">Adineta steineri</name>
    <dbReference type="NCBI Taxonomy" id="433720"/>
    <lineage>
        <taxon>Eukaryota</taxon>
        <taxon>Metazoa</taxon>
        <taxon>Spiralia</taxon>
        <taxon>Gnathifera</taxon>
        <taxon>Rotifera</taxon>
        <taxon>Eurotatoria</taxon>
        <taxon>Bdelloidea</taxon>
        <taxon>Adinetida</taxon>
        <taxon>Adinetidae</taxon>
        <taxon>Adineta</taxon>
    </lineage>
</organism>